<sequence length="76" mass="8376">MKAGKLLAPVVSAVAALFILAPAVNAGTQGIYEWEFGGYYTTEPECHAAASREAHTHRCYFSERVNAWALYNGYYT</sequence>
<keyword evidence="3" id="KW-1185">Reference proteome</keyword>
<evidence type="ECO:0000313" key="3">
    <source>
        <dbReference type="Proteomes" id="UP000063699"/>
    </source>
</evidence>
<gene>
    <name evidence="2" type="ORF">AOZ06_38170</name>
</gene>
<reference evidence="2 3" key="1">
    <citation type="submission" date="2015-07" db="EMBL/GenBank/DDBJ databases">
        <title>Genome sequencing of Kibdelosporangium phytohabitans.</title>
        <authorList>
            <person name="Qin S."/>
            <person name="Xing K."/>
        </authorList>
    </citation>
    <scope>NUCLEOTIDE SEQUENCE [LARGE SCALE GENOMIC DNA]</scope>
    <source>
        <strain evidence="2 3">KLBMP1111</strain>
    </source>
</reference>
<organism evidence="2 3">
    <name type="scientific">Kibdelosporangium phytohabitans</name>
    <dbReference type="NCBI Taxonomy" id="860235"/>
    <lineage>
        <taxon>Bacteria</taxon>
        <taxon>Bacillati</taxon>
        <taxon>Actinomycetota</taxon>
        <taxon>Actinomycetes</taxon>
        <taxon>Pseudonocardiales</taxon>
        <taxon>Pseudonocardiaceae</taxon>
        <taxon>Kibdelosporangium</taxon>
    </lineage>
</organism>
<dbReference type="EMBL" id="CP012752">
    <property type="protein sequence ID" value="ALG11922.1"/>
    <property type="molecule type" value="Genomic_DNA"/>
</dbReference>
<evidence type="ECO:0008006" key="4">
    <source>
        <dbReference type="Google" id="ProtNLM"/>
    </source>
</evidence>
<protein>
    <recommendedName>
        <fullName evidence="4">Secreted protein</fullName>
    </recommendedName>
</protein>
<dbReference type="AlphaFoldDB" id="A0A0N9IBQ4"/>
<evidence type="ECO:0000256" key="1">
    <source>
        <dbReference type="SAM" id="SignalP"/>
    </source>
</evidence>
<keyword evidence="1" id="KW-0732">Signal</keyword>
<evidence type="ECO:0000313" key="2">
    <source>
        <dbReference type="EMBL" id="ALG11922.1"/>
    </source>
</evidence>
<feature type="signal peptide" evidence="1">
    <location>
        <begin position="1"/>
        <end position="26"/>
    </location>
</feature>
<proteinExistence type="predicted"/>
<dbReference type="Proteomes" id="UP000063699">
    <property type="component" value="Chromosome"/>
</dbReference>
<name>A0A0N9IBQ4_9PSEU</name>
<accession>A0A0N9IBQ4</accession>
<dbReference type="RefSeq" id="WP_054293818.1">
    <property type="nucleotide sequence ID" value="NZ_CP012752.1"/>
</dbReference>
<dbReference type="KEGG" id="kphy:AOZ06_38170"/>
<feature type="chain" id="PRO_5006036059" description="Secreted protein" evidence="1">
    <location>
        <begin position="27"/>
        <end position="76"/>
    </location>
</feature>